<organism evidence="1">
    <name type="scientific">marine sediment metagenome</name>
    <dbReference type="NCBI Taxonomy" id="412755"/>
    <lineage>
        <taxon>unclassified sequences</taxon>
        <taxon>metagenomes</taxon>
        <taxon>ecological metagenomes</taxon>
    </lineage>
</organism>
<feature type="non-terminal residue" evidence="1">
    <location>
        <position position="45"/>
    </location>
</feature>
<protein>
    <submittedName>
        <fullName evidence="1">Uncharacterized protein</fullName>
    </submittedName>
</protein>
<comment type="caution">
    <text evidence="1">The sequence shown here is derived from an EMBL/GenBank/DDBJ whole genome shotgun (WGS) entry which is preliminary data.</text>
</comment>
<evidence type="ECO:0000313" key="1">
    <source>
        <dbReference type="EMBL" id="GAI65555.1"/>
    </source>
</evidence>
<proteinExistence type="predicted"/>
<sequence>MTWNRNENLGRKKKNGRILKRNMFRIENWKDLVLLGFLNLEFDLA</sequence>
<reference evidence="1" key="1">
    <citation type="journal article" date="2014" name="Front. Microbiol.">
        <title>High frequency of phylogenetically diverse reductive dehalogenase-homologous genes in deep subseafloor sedimentary metagenomes.</title>
        <authorList>
            <person name="Kawai M."/>
            <person name="Futagami T."/>
            <person name="Toyoda A."/>
            <person name="Takaki Y."/>
            <person name="Nishi S."/>
            <person name="Hori S."/>
            <person name="Arai W."/>
            <person name="Tsubouchi T."/>
            <person name="Morono Y."/>
            <person name="Uchiyama I."/>
            <person name="Ito T."/>
            <person name="Fujiyama A."/>
            <person name="Inagaki F."/>
            <person name="Takami H."/>
        </authorList>
    </citation>
    <scope>NUCLEOTIDE SEQUENCE</scope>
    <source>
        <strain evidence="1">Expedition CK06-06</strain>
    </source>
</reference>
<accession>X1RQU4</accession>
<name>X1RQU4_9ZZZZ</name>
<gene>
    <name evidence="1" type="ORF">S12H4_05735</name>
</gene>
<dbReference type="AlphaFoldDB" id="X1RQU4"/>
<dbReference type="EMBL" id="BARW01001932">
    <property type="protein sequence ID" value="GAI65555.1"/>
    <property type="molecule type" value="Genomic_DNA"/>
</dbReference>